<dbReference type="SMART" id="SM00382">
    <property type="entry name" value="AAA"/>
    <property type="match status" value="1"/>
</dbReference>
<reference evidence="9" key="1">
    <citation type="submission" date="2024-05" db="EMBL/GenBank/DDBJ databases">
        <title>Fine-tuning the evolutionary stability and environmental longevity of recombinant transmissible vaccines.</title>
        <authorList>
            <person name="Chan B."/>
            <person name="Nuismer S.L."/>
            <person name="Nichols J."/>
            <person name="Davison A.J."/>
            <person name="Alqirbi H."/>
            <person name="Jarvis M.A."/>
            <person name="Redwood A.J."/>
        </authorList>
    </citation>
    <scope>NUCLEOTIDE SEQUENCE</scope>
    <source>
        <strain evidence="9">K181</strain>
    </source>
</reference>
<dbReference type="HAMAP" id="MF_04030">
    <property type="entry name" value="HSV_HELI"/>
    <property type="match status" value="1"/>
</dbReference>
<keyword evidence="4" id="KW-0378">Hydrolase</keyword>
<evidence type="ECO:0000256" key="4">
    <source>
        <dbReference type="ARBA" id="ARBA00022801"/>
    </source>
</evidence>
<protein>
    <submittedName>
        <fullName evidence="9">Helicase-primase helicase subunit</fullName>
    </submittedName>
</protein>
<dbReference type="Pfam" id="PF02689">
    <property type="entry name" value="Herpes_Helicase"/>
    <property type="match status" value="1"/>
</dbReference>
<proteinExistence type="inferred from homology"/>
<evidence type="ECO:0000313" key="9">
    <source>
        <dbReference type="EMBL" id="XAO37282.1"/>
    </source>
</evidence>
<organism evidence="9">
    <name type="scientific">Muromegalovirus muridbeta1</name>
    <dbReference type="NCBI Taxonomy" id="3050323"/>
    <lineage>
        <taxon>Viruses</taxon>
        <taxon>Duplodnaviria</taxon>
        <taxon>Heunggongvirae</taxon>
        <taxon>Peploviricota</taxon>
        <taxon>Herviviricetes</taxon>
        <taxon>Herpesvirales</taxon>
        <taxon>Orthoherpesviridae</taxon>
        <taxon>Betaherpesvirinae</taxon>
        <taxon>Muromegalovirus</taxon>
    </lineage>
</organism>
<feature type="region of interest" description="Disordered" evidence="7">
    <location>
        <begin position="597"/>
        <end position="644"/>
    </location>
</feature>
<gene>
    <name evidence="9" type="primary">M105</name>
</gene>
<feature type="compositionally biased region" description="Acidic residues" evidence="7">
    <location>
        <begin position="608"/>
        <end position="618"/>
    </location>
</feature>
<dbReference type="EMBL" id="PP756679">
    <property type="protein sequence ID" value="XAO37282.1"/>
    <property type="molecule type" value="Genomic_DNA"/>
</dbReference>
<keyword evidence="6" id="KW-0067">ATP-binding</keyword>
<dbReference type="GO" id="GO:0016787">
    <property type="term" value="F:hydrolase activity"/>
    <property type="evidence" value="ECO:0007669"/>
    <property type="project" value="UniProtKB-KW"/>
</dbReference>
<dbReference type="GO" id="GO:0004386">
    <property type="term" value="F:helicase activity"/>
    <property type="evidence" value="ECO:0007669"/>
    <property type="project" value="UniProtKB-KW"/>
</dbReference>
<feature type="compositionally biased region" description="Pro residues" evidence="7">
    <location>
        <begin position="663"/>
        <end position="677"/>
    </location>
</feature>
<feature type="compositionally biased region" description="Gly residues" evidence="7">
    <location>
        <begin position="619"/>
        <end position="636"/>
    </location>
</feature>
<keyword evidence="1" id="KW-1048">Host nucleus</keyword>
<feature type="region of interest" description="Disordered" evidence="7">
    <location>
        <begin position="656"/>
        <end position="681"/>
    </location>
</feature>
<keyword evidence="5 9" id="KW-0347">Helicase</keyword>
<keyword evidence="2" id="KW-0235">DNA replication</keyword>
<evidence type="ECO:0000259" key="8">
    <source>
        <dbReference type="SMART" id="SM00382"/>
    </source>
</evidence>
<name>A0AAU6W999_9BETA</name>
<evidence type="ECO:0000256" key="6">
    <source>
        <dbReference type="ARBA" id="ARBA00022840"/>
    </source>
</evidence>
<keyword evidence="3" id="KW-0547">Nucleotide-binding</keyword>
<dbReference type="EMBL" id="PP756678">
    <property type="protein sequence ID" value="XAO37142.1"/>
    <property type="molecule type" value="Genomic_DNA"/>
</dbReference>
<dbReference type="InterPro" id="IPR034711">
    <property type="entry name" value="HSV_HELI"/>
</dbReference>
<evidence type="ECO:0000256" key="3">
    <source>
        <dbReference type="ARBA" id="ARBA00022741"/>
    </source>
</evidence>
<dbReference type="InterPro" id="IPR027417">
    <property type="entry name" value="P-loop_NTPase"/>
</dbReference>
<evidence type="ECO:0000256" key="7">
    <source>
        <dbReference type="SAM" id="MobiDB-lite"/>
    </source>
</evidence>
<dbReference type="GO" id="GO:0005524">
    <property type="term" value="F:ATP binding"/>
    <property type="evidence" value="ECO:0007669"/>
    <property type="project" value="UniProtKB-KW"/>
</dbReference>
<dbReference type="InterPro" id="IPR003593">
    <property type="entry name" value="AAA+_ATPase"/>
</dbReference>
<dbReference type="GO" id="GO:0006260">
    <property type="term" value="P:DNA replication"/>
    <property type="evidence" value="ECO:0007669"/>
    <property type="project" value="UniProtKB-KW"/>
</dbReference>
<dbReference type="InterPro" id="IPR003840">
    <property type="entry name" value="DNA_helicase_dom"/>
</dbReference>
<evidence type="ECO:0000256" key="5">
    <source>
        <dbReference type="ARBA" id="ARBA00022806"/>
    </source>
</evidence>
<feature type="domain" description="AAA+ ATPase" evidence="8">
    <location>
        <begin position="108"/>
        <end position="304"/>
    </location>
</feature>
<dbReference type="CDD" id="cd18809">
    <property type="entry name" value="SF1_C_RecD"/>
    <property type="match status" value="1"/>
</dbReference>
<dbReference type="EMBL" id="PP756680">
    <property type="protein sequence ID" value="XAO37422.1"/>
    <property type="molecule type" value="Genomic_DNA"/>
</dbReference>
<evidence type="ECO:0000256" key="1">
    <source>
        <dbReference type="ARBA" id="ARBA00022562"/>
    </source>
</evidence>
<dbReference type="SUPFAM" id="SSF52540">
    <property type="entry name" value="P-loop containing nucleoside triphosphate hydrolases"/>
    <property type="match status" value="2"/>
</dbReference>
<dbReference type="EMBL" id="PP756681">
    <property type="protein sequence ID" value="XAO37562.1"/>
    <property type="molecule type" value="Genomic_DNA"/>
</dbReference>
<sequence length="948" mass="106398">MEKRSSDESVGNKGSDGGSGGLSRYDNIFVLNMSSASKIERIVDRVKSLALKRFSRESLYKDWFRHMLDPCAGLVAPELGDDGSSEGGGNAAMIVGDRELARRPPFLPFSCLLITGTAGAGKTSSVQVLAANLDCVITGSTVISSQALSSALNRSRSAQIKTIFRTFGFNSRHVALADRVHLRRRDDVAFDGDVDPICQQQWRDLSTYWPVVSDIAIRALDGGKGRKDTDDLCRSNIIVIDECGVILRHMLHVVVFFYYFYNALNDSELYRQRAAPCIVCVGSPTQSEALESRYDHRTQNRDVQRGMDVLSALISDPVLSEYCDVAHNWVMFINNKRCLDLEFGDLLKHIEFGLPLKSEHVEYLDRFVRPAGLIRDPAHAIDVTRLFISHAEVKRYFTALHDRVRIYSQHLIFEVPVYCVLNNSAFHEYCASMCTGEPTPRPETWFRKNLARISNYSQFTDHNLSEDIQVEELAQSCGGGGAGGDDDGFDLEEEMINETLLTCRITFIRDSAVGVTAKTKACVVGYTGTFDDFAEILQKDLFIERTPCEQAVYAYSLISGLLFSAMYLFYSSPLTTPEILRDLSEIPLPDIPTLVIGANGGDGARDSDDNDEYEEDLEGGGCFDGVSGGGSGNGGGEKYRRRLTSDDEDDFYDLSYVDRGRQPEPPQLQPPPQPQPQPRLTMSAALPPRQIDEEISDVEMLCYSDIYTDKFFLKYSIPPPVSSISFEEIVHIYTIFRDIFLARYRIMQKHTKGAFGKTRLVTYNRRNVWRRKNCEIESQTGSFVGMLTFVSPSNNYVLEGFTNHNVFIMDAERNRIHRRILEKGLPRLIVRDACGFLLILDYNVSKFSDVIDGKSVHICTMVDYGVTSRMAMTIAKSQGIGLESVAIDFGDNPKNLKMSQIYVGISRVVDPDRLVLNTNPVRNTYENNTFITPFIRRALQNKDTTLVF</sequence>
<accession>A0AAU6W999</accession>
<evidence type="ECO:0000256" key="2">
    <source>
        <dbReference type="ARBA" id="ARBA00022705"/>
    </source>
</evidence>
<dbReference type="Gene3D" id="3.40.50.300">
    <property type="entry name" value="P-loop containing nucleotide triphosphate hydrolases"/>
    <property type="match status" value="1"/>
</dbReference>